<sequence length="261" mass="29083">AIGNSNIPVEMLIKLYKNRDENIREGVADNLNTPAEILVELAADKNDDVKAGVAYNSNAPAEALIVLSKDKDLGIRIGVANNPNTPAEILVELAADVDINVRTSIAYNPNTPAEMREQLTTGSALEEFEETENVLFDHPNVITFLDLFPDIQLRQWHRNANTEASISFPAGSNALYNLISCALFFINALGSAVMLYVFVDSTINNFPGLATITTCDRIEIRKIETFNFWVSVRARTKVRYEVFPGGTEDLFNHLFLLRQYE</sequence>
<keyword evidence="1" id="KW-0472">Membrane</keyword>
<dbReference type="Pfam" id="PF01816">
    <property type="entry name" value="LRV"/>
    <property type="match status" value="1"/>
</dbReference>
<dbReference type="AlphaFoldDB" id="A0A0F8Z776"/>
<dbReference type="Gene3D" id="1.25.10.10">
    <property type="entry name" value="Leucine-rich Repeat Variant"/>
    <property type="match status" value="1"/>
</dbReference>
<evidence type="ECO:0000313" key="2">
    <source>
        <dbReference type="EMBL" id="KKK55966.1"/>
    </source>
</evidence>
<protein>
    <submittedName>
        <fullName evidence="2">Uncharacterized protein</fullName>
    </submittedName>
</protein>
<comment type="caution">
    <text evidence="2">The sequence shown here is derived from an EMBL/GenBank/DDBJ whole genome shotgun (WGS) entry which is preliminary data.</text>
</comment>
<evidence type="ECO:0000256" key="1">
    <source>
        <dbReference type="SAM" id="Phobius"/>
    </source>
</evidence>
<dbReference type="SUPFAM" id="SSF48371">
    <property type="entry name" value="ARM repeat"/>
    <property type="match status" value="1"/>
</dbReference>
<keyword evidence="1" id="KW-1133">Transmembrane helix</keyword>
<accession>A0A0F8Z776</accession>
<dbReference type="EMBL" id="LAZR01065231">
    <property type="protein sequence ID" value="KKK55966.1"/>
    <property type="molecule type" value="Genomic_DNA"/>
</dbReference>
<keyword evidence="1" id="KW-0812">Transmembrane</keyword>
<dbReference type="InterPro" id="IPR016024">
    <property type="entry name" value="ARM-type_fold"/>
</dbReference>
<name>A0A0F8Z776_9ZZZZ</name>
<reference evidence="2" key="1">
    <citation type="journal article" date="2015" name="Nature">
        <title>Complex archaea that bridge the gap between prokaryotes and eukaryotes.</title>
        <authorList>
            <person name="Spang A."/>
            <person name="Saw J.H."/>
            <person name="Jorgensen S.L."/>
            <person name="Zaremba-Niedzwiedzka K."/>
            <person name="Martijn J."/>
            <person name="Lind A.E."/>
            <person name="van Eijk R."/>
            <person name="Schleper C."/>
            <person name="Guy L."/>
            <person name="Ettema T.J."/>
        </authorList>
    </citation>
    <scope>NUCLEOTIDE SEQUENCE</scope>
</reference>
<feature type="transmembrane region" description="Helical" evidence="1">
    <location>
        <begin position="175"/>
        <end position="199"/>
    </location>
</feature>
<gene>
    <name evidence="2" type="ORF">LCGC14_3069250</name>
</gene>
<dbReference type="InterPro" id="IPR011989">
    <property type="entry name" value="ARM-like"/>
</dbReference>
<feature type="non-terminal residue" evidence="2">
    <location>
        <position position="1"/>
    </location>
</feature>
<proteinExistence type="predicted"/>
<dbReference type="InterPro" id="IPR004830">
    <property type="entry name" value="LRR_variant"/>
</dbReference>
<organism evidence="2">
    <name type="scientific">marine sediment metagenome</name>
    <dbReference type="NCBI Taxonomy" id="412755"/>
    <lineage>
        <taxon>unclassified sequences</taxon>
        <taxon>metagenomes</taxon>
        <taxon>ecological metagenomes</taxon>
    </lineage>
</organism>